<evidence type="ECO:0000259" key="7">
    <source>
        <dbReference type="PROSITE" id="PS50109"/>
    </source>
</evidence>
<dbReference type="Gene3D" id="3.30.450.40">
    <property type="match status" value="1"/>
</dbReference>
<dbReference type="EMBL" id="JRLX01000005">
    <property type="protein sequence ID" value="KGO87329.1"/>
    <property type="molecule type" value="Genomic_DNA"/>
</dbReference>
<dbReference type="Pfam" id="PF00512">
    <property type="entry name" value="HisKA"/>
    <property type="match status" value="1"/>
</dbReference>
<evidence type="ECO:0000256" key="5">
    <source>
        <dbReference type="ARBA" id="ARBA00022777"/>
    </source>
</evidence>
<dbReference type="Gene3D" id="1.10.287.130">
    <property type="match status" value="1"/>
</dbReference>
<dbReference type="Gene3D" id="3.30.565.10">
    <property type="entry name" value="Histidine kinase-like ATPase, C-terminal domain"/>
    <property type="match status" value="1"/>
</dbReference>
<evidence type="ECO:0000313" key="9">
    <source>
        <dbReference type="Proteomes" id="UP000030152"/>
    </source>
</evidence>
<dbReference type="InterPro" id="IPR036097">
    <property type="entry name" value="HisK_dim/P_sf"/>
</dbReference>
<dbReference type="GO" id="GO:0000156">
    <property type="term" value="F:phosphorelay response regulator activity"/>
    <property type="evidence" value="ECO:0007669"/>
    <property type="project" value="TreeGrafter"/>
</dbReference>
<evidence type="ECO:0000256" key="3">
    <source>
        <dbReference type="ARBA" id="ARBA00022553"/>
    </source>
</evidence>
<dbReference type="SMART" id="SM00065">
    <property type="entry name" value="GAF"/>
    <property type="match status" value="1"/>
</dbReference>
<feature type="coiled-coil region" evidence="6">
    <location>
        <begin position="161"/>
        <end position="188"/>
    </location>
</feature>
<dbReference type="AlphaFoldDB" id="A0A0A2M4X4"/>
<dbReference type="InterPro" id="IPR004358">
    <property type="entry name" value="Sig_transdc_His_kin-like_C"/>
</dbReference>
<dbReference type="InterPro" id="IPR003661">
    <property type="entry name" value="HisK_dim/P_dom"/>
</dbReference>
<dbReference type="PANTHER" id="PTHR42878">
    <property type="entry name" value="TWO-COMPONENT HISTIDINE KINASE"/>
    <property type="match status" value="1"/>
</dbReference>
<feature type="domain" description="Histidine kinase" evidence="7">
    <location>
        <begin position="216"/>
        <end position="439"/>
    </location>
</feature>
<dbReference type="InterPro" id="IPR029016">
    <property type="entry name" value="GAF-like_dom_sf"/>
</dbReference>
<keyword evidence="4" id="KW-0808">Transferase</keyword>
<accession>A0A0A2M4X4</accession>
<dbReference type="SMART" id="SM00388">
    <property type="entry name" value="HisKA"/>
    <property type="match status" value="1"/>
</dbReference>
<dbReference type="Proteomes" id="UP000030152">
    <property type="component" value="Unassembled WGS sequence"/>
</dbReference>
<dbReference type="SUPFAM" id="SSF55781">
    <property type="entry name" value="GAF domain-like"/>
    <property type="match status" value="1"/>
</dbReference>
<evidence type="ECO:0000256" key="2">
    <source>
        <dbReference type="ARBA" id="ARBA00012438"/>
    </source>
</evidence>
<dbReference type="InterPro" id="IPR036890">
    <property type="entry name" value="HATPase_C_sf"/>
</dbReference>
<name>A0A0A2M4X4_9FLAO</name>
<comment type="catalytic activity">
    <reaction evidence="1">
        <text>ATP + protein L-histidine = ADP + protein N-phospho-L-histidine.</text>
        <dbReference type="EC" id="2.7.13.3"/>
    </reaction>
</comment>
<dbReference type="GO" id="GO:0030295">
    <property type="term" value="F:protein kinase activator activity"/>
    <property type="evidence" value="ECO:0007669"/>
    <property type="project" value="TreeGrafter"/>
</dbReference>
<dbReference type="PRINTS" id="PR00344">
    <property type="entry name" value="BCTRLSENSOR"/>
</dbReference>
<dbReference type="SMART" id="SM00387">
    <property type="entry name" value="HATPase_c"/>
    <property type="match status" value="1"/>
</dbReference>
<dbReference type="PROSITE" id="PS50109">
    <property type="entry name" value="HIS_KIN"/>
    <property type="match status" value="1"/>
</dbReference>
<dbReference type="InterPro" id="IPR050351">
    <property type="entry name" value="BphY/WalK/GraS-like"/>
</dbReference>
<sequence>MKAMHYGQDPQEEEKRLKELRSYDILDSLTEKDYEDITTLASVICDVPIALISLVDKDRQWFKSHHGLDAEETHRQHSFCSHAITNPDEAFIIPDSRLDDRFKNNPLVIGNPNVIFYAGIPLVSNSGYGLGTFCIIDNKPRELTEAQLNALNILAGQVMNLLELRKTNNKLNLQRELLEQRTKNLDNIVAERVAEVEGQKIQLEKANKELQAFNYISSHDLQEPLRKIQTFASLINDREYNNLSETGREYFMKIGKASSRMSHLIKDLLAYSRTTENKQYDTISLKAVVKDVIEDLEEETGKLNANITVTTNAYFNAIAFQFRQVICNLLSNSLKFSRPDIMPEITIDYELTKRVEYQTNIAEEKEYHLITFRDNGIGFDSRYKDKIFQLFQRLETRDLQPGTGIGLAIVMKIIENHKGYITAESKPNEGTMFKIYIPV</sequence>
<dbReference type="STRING" id="1121895.GCA_000378485_02250"/>
<dbReference type="GO" id="GO:0007234">
    <property type="term" value="P:osmosensory signaling via phosphorelay pathway"/>
    <property type="evidence" value="ECO:0007669"/>
    <property type="project" value="TreeGrafter"/>
</dbReference>
<keyword evidence="3" id="KW-0597">Phosphoprotein</keyword>
<protein>
    <recommendedName>
        <fullName evidence="2">histidine kinase</fullName>
        <ecNumber evidence="2">2.7.13.3</ecNumber>
    </recommendedName>
</protein>
<dbReference type="eggNOG" id="COG2205">
    <property type="taxonomic scope" value="Bacteria"/>
</dbReference>
<gene>
    <name evidence="8" type="ORF">Q765_06595</name>
</gene>
<dbReference type="EC" id="2.7.13.3" evidence="2"/>
<keyword evidence="5" id="KW-0418">Kinase</keyword>
<dbReference type="Pfam" id="PF01590">
    <property type="entry name" value="GAF"/>
    <property type="match status" value="1"/>
</dbReference>
<dbReference type="SUPFAM" id="SSF47384">
    <property type="entry name" value="Homodimeric domain of signal transducing histidine kinase"/>
    <property type="match status" value="1"/>
</dbReference>
<dbReference type="RefSeq" id="WP_026300018.1">
    <property type="nucleotide sequence ID" value="NZ_JRLX01000005.1"/>
</dbReference>
<dbReference type="InterPro" id="IPR003018">
    <property type="entry name" value="GAF"/>
</dbReference>
<dbReference type="Pfam" id="PF02518">
    <property type="entry name" value="HATPase_c"/>
    <property type="match status" value="1"/>
</dbReference>
<proteinExistence type="predicted"/>
<evidence type="ECO:0000313" key="8">
    <source>
        <dbReference type="EMBL" id="KGO87329.1"/>
    </source>
</evidence>
<keyword evidence="6" id="KW-0175">Coiled coil</keyword>
<reference evidence="8 9" key="1">
    <citation type="submission" date="2013-09" db="EMBL/GenBank/DDBJ databases">
        <authorList>
            <person name="Zeng Z."/>
            <person name="Chen C."/>
        </authorList>
    </citation>
    <scope>NUCLEOTIDE SEQUENCE [LARGE SCALE GENOMIC DNA]</scope>
    <source>
        <strain evidence="8 9">WB 3.3-2</strain>
    </source>
</reference>
<keyword evidence="9" id="KW-1185">Reference proteome</keyword>
<dbReference type="CDD" id="cd00082">
    <property type="entry name" value="HisKA"/>
    <property type="match status" value="1"/>
</dbReference>
<evidence type="ECO:0000256" key="1">
    <source>
        <dbReference type="ARBA" id="ARBA00000085"/>
    </source>
</evidence>
<evidence type="ECO:0000256" key="6">
    <source>
        <dbReference type="SAM" id="Coils"/>
    </source>
</evidence>
<dbReference type="InterPro" id="IPR005467">
    <property type="entry name" value="His_kinase_dom"/>
</dbReference>
<dbReference type="InterPro" id="IPR003594">
    <property type="entry name" value="HATPase_dom"/>
</dbReference>
<dbReference type="SUPFAM" id="SSF55874">
    <property type="entry name" value="ATPase domain of HSP90 chaperone/DNA topoisomerase II/histidine kinase"/>
    <property type="match status" value="1"/>
</dbReference>
<comment type="caution">
    <text evidence="8">The sequence shown here is derived from an EMBL/GenBank/DDBJ whole genome shotgun (WGS) entry which is preliminary data.</text>
</comment>
<dbReference type="GO" id="GO:0000155">
    <property type="term" value="F:phosphorelay sensor kinase activity"/>
    <property type="evidence" value="ECO:0007669"/>
    <property type="project" value="InterPro"/>
</dbReference>
<dbReference type="PANTHER" id="PTHR42878:SF15">
    <property type="entry name" value="BACTERIOPHYTOCHROME"/>
    <property type="match status" value="1"/>
</dbReference>
<evidence type="ECO:0000256" key="4">
    <source>
        <dbReference type="ARBA" id="ARBA00022679"/>
    </source>
</evidence>
<organism evidence="8 9">
    <name type="scientific">Flavobacterium rivuli WB 3.3-2 = DSM 21788</name>
    <dbReference type="NCBI Taxonomy" id="1121895"/>
    <lineage>
        <taxon>Bacteria</taxon>
        <taxon>Pseudomonadati</taxon>
        <taxon>Bacteroidota</taxon>
        <taxon>Flavobacteriia</taxon>
        <taxon>Flavobacteriales</taxon>
        <taxon>Flavobacteriaceae</taxon>
        <taxon>Flavobacterium</taxon>
    </lineage>
</organism>